<evidence type="ECO:0000313" key="3">
    <source>
        <dbReference type="Proteomes" id="UP000027265"/>
    </source>
</evidence>
<reference evidence="3" key="1">
    <citation type="journal article" date="2014" name="Proc. Natl. Acad. Sci. U.S.A.">
        <title>Extensive sampling of basidiomycete genomes demonstrates inadequacy of the white-rot/brown-rot paradigm for wood decay fungi.</title>
        <authorList>
            <person name="Riley R."/>
            <person name="Salamov A.A."/>
            <person name="Brown D.W."/>
            <person name="Nagy L.G."/>
            <person name="Floudas D."/>
            <person name="Held B.W."/>
            <person name="Levasseur A."/>
            <person name="Lombard V."/>
            <person name="Morin E."/>
            <person name="Otillar R."/>
            <person name="Lindquist E.A."/>
            <person name="Sun H."/>
            <person name="LaButti K.M."/>
            <person name="Schmutz J."/>
            <person name="Jabbour D."/>
            <person name="Luo H."/>
            <person name="Baker S.E."/>
            <person name="Pisabarro A.G."/>
            <person name="Walton J.D."/>
            <person name="Blanchette R.A."/>
            <person name="Henrissat B."/>
            <person name="Martin F."/>
            <person name="Cullen D."/>
            <person name="Hibbett D.S."/>
            <person name="Grigoriev I.V."/>
        </authorList>
    </citation>
    <scope>NUCLEOTIDE SEQUENCE [LARGE SCALE GENOMIC DNA]</scope>
    <source>
        <strain evidence="3">MUCL 33604</strain>
    </source>
</reference>
<evidence type="ECO:0000256" key="1">
    <source>
        <dbReference type="SAM" id="SignalP"/>
    </source>
</evidence>
<organism evidence="2 3">
    <name type="scientific">Jaapia argillacea MUCL 33604</name>
    <dbReference type="NCBI Taxonomy" id="933084"/>
    <lineage>
        <taxon>Eukaryota</taxon>
        <taxon>Fungi</taxon>
        <taxon>Dikarya</taxon>
        <taxon>Basidiomycota</taxon>
        <taxon>Agaricomycotina</taxon>
        <taxon>Agaricomycetes</taxon>
        <taxon>Agaricomycetidae</taxon>
        <taxon>Jaapiales</taxon>
        <taxon>Jaapiaceae</taxon>
        <taxon>Jaapia</taxon>
    </lineage>
</organism>
<name>A0A067Q4Y1_9AGAM</name>
<dbReference type="InParanoid" id="A0A067Q4Y1"/>
<gene>
    <name evidence="2" type="ORF">JAAARDRAFT_30016</name>
</gene>
<dbReference type="EMBL" id="KL197711">
    <property type="protein sequence ID" value="KDQ62113.1"/>
    <property type="molecule type" value="Genomic_DNA"/>
</dbReference>
<protein>
    <recommendedName>
        <fullName evidence="4">Granulins domain-containing protein</fullName>
    </recommendedName>
</protein>
<feature type="chain" id="PRO_5001647259" description="Granulins domain-containing protein" evidence="1">
    <location>
        <begin position="21"/>
        <end position="82"/>
    </location>
</feature>
<dbReference type="Proteomes" id="UP000027265">
    <property type="component" value="Unassembled WGS sequence"/>
</dbReference>
<dbReference type="HOGENOM" id="CLU_2558599_0_0_1"/>
<evidence type="ECO:0000313" key="2">
    <source>
        <dbReference type="EMBL" id="KDQ62113.1"/>
    </source>
</evidence>
<dbReference type="AlphaFoldDB" id="A0A067Q4Y1"/>
<evidence type="ECO:0008006" key="4">
    <source>
        <dbReference type="Google" id="ProtNLM"/>
    </source>
</evidence>
<feature type="signal peptide" evidence="1">
    <location>
        <begin position="1"/>
        <end position="20"/>
    </location>
</feature>
<sequence length="82" mass="8591">MKPTTSLLAIILAAVTSTSASIISPRQIAPECLILDPTTTCEYPTCPPGYKLESDFVCPVGAMCCPIDVVFKCCPIPSTTGP</sequence>
<keyword evidence="1" id="KW-0732">Signal</keyword>
<keyword evidence="3" id="KW-1185">Reference proteome</keyword>
<accession>A0A067Q4Y1</accession>
<proteinExistence type="predicted"/>